<reference evidence="2" key="1">
    <citation type="journal article" date="2019" name="Int. J. Syst. Evol. Microbiol.">
        <title>The Global Catalogue of Microorganisms (GCM) 10K type strain sequencing project: providing services to taxonomists for standard genome sequencing and annotation.</title>
        <authorList>
            <consortium name="The Broad Institute Genomics Platform"/>
            <consortium name="The Broad Institute Genome Sequencing Center for Infectious Disease"/>
            <person name="Wu L."/>
            <person name="Ma J."/>
        </authorList>
    </citation>
    <scope>NUCLEOTIDE SEQUENCE [LARGE SCALE GENOMIC DNA]</scope>
    <source>
        <strain evidence="2">CGMCC 1.7030</strain>
    </source>
</reference>
<evidence type="ECO:0000313" key="1">
    <source>
        <dbReference type="EMBL" id="MFC5190925.1"/>
    </source>
</evidence>
<organism evidence="1 2">
    <name type="scientific">Algoriphagus aquatilis</name>
    <dbReference type="NCBI Taxonomy" id="490186"/>
    <lineage>
        <taxon>Bacteria</taxon>
        <taxon>Pseudomonadati</taxon>
        <taxon>Bacteroidota</taxon>
        <taxon>Cytophagia</taxon>
        <taxon>Cytophagales</taxon>
        <taxon>Cyclobacteriaceae</taxon>
        <taxon>Algoriphagus</taxon>
    </lineage>
</organism>
<dbReference type="PANTHER" id="PTHR30292:SF0">
    <property type="entry name" value="5-OXOPROLINASE SUBUNIT A"/>
    <property type="match status" value="1"/>
</dbReference>
<dbReference type="InterPro" id="IPR011330">
    <property type="entry name" value="Glyco_hydro/deAcase_b/a-brl"/>
</dbReference>
<dbReference type="Proteomes" id="UP001596163">
    <property type="component" value="Unassembled WGS sequence"/>
</dbReference>
<sequence>MKKSPHSLPEINCDLGEGISGEEFIFPLIDAASVACGGHFGSEESIRATLELAKKFQKKAGAHPSYPDQENFGRISLNINQTELKNSLEKQIHAFNKVADSLGISMDHIKFHGALYNDAAKDPILSDFLTDFIKSTWPGIPVLVPPHSFMEEYSLKKGLPYRLEIFGDRAYLDTYQLAPRSMQGSLLTEKAQVEKHLKSIFFENGIRSVDGTLLPIQADTLCFHGDNPGIQSFLPYLRKTYWT</sequence>
<dbReference type="EMBL" id="JBHSKS010000002">
    <property type="protein sequence ID" value="MFC5190925.1"/>
    <property type="molecule type" value="Genomic_DNA"/>
</dbReference>
<dbReference type="Gene3D" id="3.20.20.370">
    <property type="entry name" value="Glycoside hydrolase/deacetylase"/>
    <property type="match status" value="1"/>
</dbReference>
<keyword evidence="2" id="KW-1185">Reference proteome</keyword>
<dbReference type="Pfam" id="PF03746">
    <property type="entry name" value="LamB_YcsF"/>
    <property type="match status" value="1"/>
</dbReference>
<dbReference type="SUPFAM" id="SSF88713">
    <property type="entry name" value="Glycoside hydrolase/deacetylase"/>
    <property type="match status" value="1"/>
</dbReference>
<dbReference type="CDD" id="cd10801">
    <property type="entry name" value="LamB_YcsF_like_1"/>
    <property type="match status" value="1"/>
</dbReference>
<dbReference type="PANTHER" id="PTHR30292">
    <property type="entry name" value="UNCHARACTERIZED PROTEIN YBGL-RELATED"/>
    <property type="match status" value="1"/>
</dbReference>
<dbReference type="InterPro" id="IPR005501">
    <property type="entry name" value="LamB/YcsF/PxpA-like"/>
</dbReference>
<accession>A0ABW0BUC6</accession>
<evidence type="ECO:0000313" key="2">
    <source>
        <dbReference type="Proteomes" id="UP001596163"/>
    </source>
</evidence>
<proteinExistence type="predicted"/>
<comment type="caution">
    <text evidence="1">The sequence shown here is derived from an EMBL/GenBank/DDBJ whole genome shotgun (WGS) entry which is preliminary data.</text>
</comment>
<protein>
    <submittedName>
        <fullName evidence="1">LamB/YcsF family protein</fullName>
    </submittedName>
</protein>
<dbReference type="RefSeq" id="WP_377912474.1">
    <property type="nucleotide sequence ID" value="NZ_JBHSKS010000002.1"/>
</dbReference>
<name>A0ABW0BUC6_9BACT</name>
<gene>
    <name evidence="1" type="ORF">ACFPIK_04045</name>
</gene>